<organism evidence="9 11">
    <name type="scientific">Brachybacterium saurashtrense</name>
    <dbReference type="NCBI Taxonomy" id="556288"/>
    <lineage>
        <taxon>Bacteria</taxon>
        <taxon>Bacillati</taxon>
        <taxon>Actinomycetota</taxon>
        <taxon>Actinomycetes</taxon>
        <taxon>Micrococcales</taxon>
        <taxon>Dermabacteraceae</taxon>
        <taxon>Brachybacterium</taxon>
    </lineage>
</organism>
<dbReference type="InterPro" id="IPR018170">
    <property type="entry name" value="Aldo/ket_reductase_CS"/>
</dbReference>
<feature type="active site" description="Proton donor" evidence="4">
    <location>
        <position position="57"/>
    </location>
</feature>
<evidence type="ECO:0000259" key="7">
    <source>
        <dbReference type="Pfam" id="PF00248"/>
    </source>
</evidence>
<dbReference type="PROSITE" id="PS00063">
    <property type="entry name" value="ALDOKETO_REDUCTASE_3"/>
    <property type="match status" value="1"/>
</dbReference>
<dbReference type="CDD" id="cd19071">
    <property type="entry name" value="AKR_AKR1-5-like"/>
    <property type="match status" value="1"/>
</dbReference>
<dbReference type="OrthoDB" id="9804790at2"/>
<evidence type="ECO:0000256" key="6">
    <source>
        <dbReference type="PIRSR" id="PIRSR000097-3"/>
    </source>
</evidence>
<evidence type="ECO:0000256" key="3">
    <source>
        <dbReference type="ARBA" id="ARBA00023002"/>
    </source>
</evidence>
<dbReference type="Gene3D" id="3.20.20.100">
    <property type="entry name" value="NADP-dependent oxidoreductase domain"/>
    <property type="match status" value="1"/>
</dbReference>
<dbReference type="PROSITE" id="PS00798">
    <property type="entry name" value="ALDOKETO_REDUCTASE_1"/>
    <property type="match status" value="1"/>
</dbReference>
<evidence type="ECO:0000313" key="11">
    <source>
        <dbReference type="Proteomes" id="UP000282185"/>
    </source>
</evidence>
<feature type="binding site" evidence="5">
    <location>
        <position position="115"/>
    </location>
    <ligand>
        <name>substrate</name>
    </ligand>
</feature>
<dbReference type="SUPFAM" id="SSF51430">
    <property type="entry name" value="NAD(P)-linked oxidoreductase"/>
    <property type="match status" value="1"/>
</dbReference>
<evidence type="ECO:0000313" key="9">
    <source>
        <dbReference type="EMBL" id="RRR21454.1"/>
    </source>
</evidence>
<feature type="site" description="Lowers pKa of active site Tyr" evidence="6">
    <location>
        <position position="82"/>
    </location>
</feature>
<dbReference type="KEGG" id="bsau:DWV08_00095"/>
<dbReference type="PANTHER" id="PTHR43827">
    <property type="entry name" value="2,5-DIKETO-D-GLUCONIC ACID REDUCTASE"/>
    <property type="match status" value="1"/>
</dbReference>
<dbReference type="RefSeq" id="WP_115411937.1">
    <property type="nucleotide sequence ID" value="NZ_CP031356.1"/>
</dbReference>
<dbReference type="Proteomes" id="UP000282185">
    <property type="component" value="Unassembled WGS sequence"/>
</dbReference>
<dbReference type="GO" id="GO:0016616">
    <property type="term" value="F:oxidoreductase activity, acting on the CH-OH group of donors, NAD or NADP as acceptor"/>
    <property type="evidence" value="ECO:0007669"/>
    <property type="project" value="UniProtKB-ARBA"/>
</dbReference>
<accession>A0A345YJT0</accession>
<evidence type="ECO:0000256" key="4">
    <source>
        <dbReference type="PIRSR" id="PIRSR000097-1"/>
    </source>
</evidence>
<dbReference type="Proteomes" id="UP000254236">
    <property type="component" value="Chromosome"/>
</dbReference>
<evidence type="ECO:0000313" key="8">
    <source>
        <dbReference type="EMBL" id="AXK44182.1"/>
    </source>
</evidence>
<dbReference type="PIRSF" id="PIRSF000097">
    <property type="entry name" value="AKR"/>
    <property type="match status" value="1"/>
</dbReference>
<keyword evidence="10" id="KW-1185">Reference proteome</keyword>
<comment type="similarity">
    <text evidence="1">Belongs to the aldo/keto reductase family.</text>
</comment>
<sequence length="285" mass="31232">MTITPSAPLRTTITIAPDMDIPQLGLGVFQIPPEQVQRVVEEALEVGYRHIDTAAAYNNESGVGAALRAVGLPRDEVVVTTKLRNGEQGYDAALRACSDSLARLGLDRLDLFLIHWPNPEAGLWPETWRAFEQLHAEGTARAVGVSNFLPEHLQELARTADVLPAVNQIELHPTHARGDLAALQAELGIAVESYSPLGQGADLTLPEITRIAEEHHVTPAQVVLRWHVQHGYVVIPKTTSRVRLVENLDVNGFSLTTEQMRRIDALDAGHRIGNDPSTFSISQIR</sequence>
<dbReference type="FunFam" id="3.20.20.100:FF:000015">
    <property type="entry name" value="Oxidoreductase, aldo/keto reductase family"/>
    <property type="match status" value="1"/>
</dbReference>
<dbReference type="EMBL" id="CP031356">
    <property type="protein sequence ID" value="AXK44182.1"/>
    <property type="molecule type" value="Genomic_DNA"/>
</dbReference>
<dbReference type="PANTHER" id="PTHR43827:SF3">
    <property type="entry name" value="NADP-DEPENDENT OXIDOREDUCTASE DOMAIN-CONTAINING PROTEIN"/>
    <property type="match status" value="1"/>
</dbReference>
<evidence type="ECO:0000256" key="2">
    <source>
        <dbReference type="ARBA" id="ARBA00022857"/>
    </source>
</evidence>
<evidence type="ECO:0000256" key="5">
    <source>
        <dbReference type="PIRSR" id="PIRSR000097-2"/>
    </source>
</evidence>
<dbReference type="PROSITE" id="PS00062">
    <property type="entry name" value="ALDOKETO_REDUCTASE_2"/>
    <property type="match status" value="1"/>
</dbReference>
<dbReference type="InterPro" id="IPR020471">
    <property type="entry name" value="AKR"/>
</dbReference>
<evidence type="ECO:0000313" key="10">
    <source>
        <dbReference type="Proteomes" id="UP000254236"/>
    </source>
</evidence>
<dbReference type="InterPro" id="IPR036812">
    <property type="entry name" value="NAD(P)_OxRdtase_dom_sf"/>
</dbReference>
<reference evidence="8 10" key="1">
    <citation type="submission" date="2018-07" db="EMBL/GenBank/DDBJ databases">
        <title>Brachybacterium saurashtrense DSM 23186 genome sequence.</title>
        <authorList>
            <person name="Guo L."/>
        </authorList>
    </citation>
    <scope>NUCLEOTIDE SEQUENCE [LARGE SCALE GENOMIC DNA]</scope>
    <source>
        <strain evidence="8 10">DSM 23186</strain>
    </source>
</reference>
<feature type="domain" description="NADP-dependent oxidoreductase" evidence="7">
    <location>
        <begin position="30"/>
        <end position="267"/>
    </location>
</feature>
<dbReference type="EMBL" id="QSWH01000007">
    <property type="protein sequence ID" value="RRR21454.1"/>
    <property type="molecule type" value="Genomic_DNA"/>
</dbReference>
<dbReference type="InterPro" id="IPR023210">
    <property type="entry name" value="NADP_OxRdtase_dom"/>
</dbReference>
<keyword evidence="3" id="KW-0560">Oxidoreductase</keyword>
<reference evidence="9 11" key="2">
    <citation type="submission" date="2018-08" db="EMBL/GenBank/DDBJ databases">
        <title>Brachybacterium saurashtrense DSM 23186.</title>
        <authorList>
            <person name="Li Y."/>
        </authorList>
    </citation>
    <scope>NUCLEOTIDE SEQUENCE [LARGE SCALE GENOMIC DNA]</scope>
    <source>
        <strain evidence="9 11">DSM 23186</strain>
    </source>
</reference>
<dbReference type="Pfam" id="PF00248">
    <property type="entry name" value="Aldo_ket_red"/>
    <property type="match status" value="1"/>
</dbReference>
<dbReference type="AlphaFoldDB" id="A0A345YJT0"/>
<gene>
    <name evidence="8" type="ORF">DWV08_00095</name>
    <name evidence="9" type="ORF">DXU92_13995</name>
</gene>
<name>A0A345YJT0_9MICO</name>
<evidence type="ECO:0000256" key="1">
    <source>
        <dbReference type="ARBA" id="ARBA00007905"/>
    </source>
</evidence>
<dbReference type="PRINTS" id="PR00069">
    <property type="entry name" value="ALDKETRDTASE"/>
</dbReference>
<keyword evidence="2" id="KW-0521">NADP</keyword>
<proteinExistence type="inferred from homology"/>
<protein>
    <submittedName>
        <fullName evidence="9">Aldo/keto reductase</fullName>
    </submittedName>
</protein>